<accession>A0A066W9F0</accession>
<evidence type="ECO:0000313" key="1">
    <source>
        <dbReference type="EMBL" id="KDN49183.1"/>
    </source>
</evidence>
<dbReference type="RefSeq" id="XP_013244266.1">
    <property type="nucleotide sequence ID" value="XM_013388812.1"/>
</dbReference>
<evidence type="ECO:0000313" key="2">
    <source>
        <dbReference type="Proteomes" id="UP000027361"/>
    </source>
</evidence>
<dbReference type="GeneID" id="25267814"/>
<name>A0A066W9F0_TILAU</name>
<sequence>MRAGRGPFQVNLSTVVSVVRMQLVFEPLFTSCKNLGLRAQEQANGVETTLLRGASVRHQMAISGNRVHFFQCRLEIDAGEWSITHARVIILNAGLAYSRYYRRRSHTCPPGG</sequence>
<protein>
    <submittedName>
        <fullName evidence="1">Uncharacterized protein</fullName>
    </submittedName>
</protein>
<dbReference type="AlphaFoldDB" id="A0A066W9F0"/>
<reference evidence="1 2" key="1">
    <citation type="submission" date="2014-05" db="EMBL/GenBank/DDBJ databases">
        <title>Draft genome sequence of a rare smut relative, Tilletiaria anomala UBC 951.</title>
        <authorList>
            <consortium name="DOE Joint Genome Institute"/>
            <person name="Toome M."/>
            <person name="Kuo A."/>
            <person name="Henrissat B."/>
            <person name="Lipzen A."/>
            <person name="Tritt A."/>
            <person name="Yoshinaga Y."/>
            <person name="Zane M."/>
            <person name="Barry K."/>
            <person name="Grigoriev I.V."/>
            <person name="Spatafora J.W."/>
            <person name="Aimea M.C."/>
        </authorList>
    </citation>
    <scope>NUCLEOTIDE SEQUENCE [LARGE SCALE GENOMIC DNA]</scope>
    <source>
        <strain evidence="1 2">UBC 951</strain>
    </source>
</reference>
<dbReference type="EMBL" id="JMSN01000022">
    <property type="protein sequence ID" value="KDN49183.1"/>
    <property type="molecule type" value="Genomic_DNA"/>
</dbReference>
<proteinExistence type="predicted"/>
<comment type="caution">
    <text evidence="1">The sequence shown here is derived from an EMBL/GenBank/DDBJ whole genome shotgun (WGS) entry which is preliminary data.</text>
</comment>
<keyword evidence="2" id="KW-1185">Reference proteome</keyword>
<dbReference type="HOGENOM" id="CLU_2147603_0_0_1"/>
<gene>
    <name evidence="1" type="ORF">K437DRAFT_78391</name>
</gene>
<dbReference type="InParanoid" id="A0A066W9F0"/>
<organism evidence="1 2">
    <name type="scientific">Tilletiaria anomala (strain ATCC 24038 / CBS 436.72 / UBC 951)</name>
    <dbReference type="NCBI Taxonomy" id="1037660"/>
    <lineage>
        <taxon>Eukaryota</taxon>
        <taxon>Fungi</taxon>
        <taxon>Dikarya</taxon>
        <taxon>Basidiomycota</taxon>
        <taxon>Ustilaginomycotina</taxon>
        <taxon>Exobasidiomycetes</taxon>
        <taxon>Georgefischeriales</taxon>
        <taxon>Tilletiariaceae</taxon>
        <taxon>Tilletiaria</taxon>
    </lineage>
</organism>
<dbReference type="Proteomes" id="UP000027361">
    <property type="component" value="Unassembled WGS sequence"/>
</dbReference>